<keyword evidence="3" id="KW-1185">Reference proteome</keyword>
<evidence type="ECO:0000313" key="2">
    <source>
        <dbReference type="EMBL" id="MEQ2200900.1"/>
    </source>
</evidence>
<feature type="compositionally biased region" description="Low complexity" evidence="1">
    <location>
        <begin position="92"/>
        <end position="106"/>
    </location>
</feature>
<name>A0ABV0QYH6_9TELE</name>
<evidence type="ECO:0000313" key="3">
    <source>
        <dbReference type="Proteomes" id="UP001434883"/>
    </source>
</evidence>
<feature type="non-terminal residue" evidence="2">
    <location>
        <position position="1"/>
    </location>
</feature>
<feature type="compositionally biased region" description="Polar residues" evidence="1">
    <location>
        <begin position="107"/>
        <end position="138"/>
    </location>
</feature>
<dbReference type="Proteomes" id="UP001434883">
    <property type="component" value="Unassembled WGS sequence"/>
</dbReference>
<organism evidence="2 3">
    <name type="scientific">Xenoophorus captivus</name>
    <dbReference type="NCBI Taxonomy" id="1517983"/>
    <lineage>
        <taxon>Eukaryota</taxon>
        <taxon>Metazoa</taxon>
        <taxon>Chordata</taxon>
        <taxon>Craniata</taxon>
        <taxon>Vertebrata</taxon>
        <taxon>Euteleostomi</taxon>
        <taxon>Actinopterygii</taxon>
        <taxon>Neopterygii</taxon>
        <taxon>Teleostei</taxon>
        <taxon>Neoteleostei</taxon>
        <taxon>Acanthomorphata</taxon>
        <taxon>Ovalentaria</taxon>
        <taxon>Atherinomorphae</taxon>
        <taxon>Cyprinodontiformes</taxon>
        <taxon>Goodeidae</taxon>
        <taxon>Xenoophorus</taxon>
    </lineage>
</organism>
<feature type="region of interest" description="Disordered" evidence="1">
    <location>
        <begin position="72"/>
        <end position="158"/>
    </location>
</feature>
<sequence length="374" mass="41228">LNSKERLAAEWARYLFHVLSGPSELHYILRSVRTIDLTKVDPLLLLKAALILQACQRCPLVLAGCVLFRGSSHSTQEKDAPPKKTRLSRTLSDTPSSESEPSHPTSCQSPQKLSFNPHLSGSEDSVFSPAPSQSTADSPNPFPVSPVRPFSNGGNSHETVEKALDESHYHSFHSSEDEVSQMHNEADGSVFEENLYLNGGALGGDATRETSFEVRGADCGNDLLRDDRMAAGDVEVSCSKAGGHKAETKRPPPVSCAFDSLEESPLIPMMLYMHRVSSLVLALLVEPRFMSDTASMEEVVRKLILICRQHYLIPLSSFDHPNIKLTLFLWLVSRITAAWLHSMDLRPISGLSPQQPQMLQALTYLPIMTLSRAL</sequence>
<evidence type="ECO:0000256" key="1">
    <source>
        <dbReference type="SAM" id="MobiDB-lite"/>
    </source>
</evidence>
<reference evidence="2 3" key="1">
    <citation type="submission" date="2021-06" db="EMBL/GenBank/DDBJ databases">
        <authorList>
            <person name="Palmer J.M."/>
        </authorList>
    </citation>
    <scope>NUCLEOTIDE SEQUENCE [LARGE SCALE GENOMIC DNA]</scope>
    <source>
        <strain evidence="2 3">XC_2019</strain>
        <tissue evidence="2">Muscle</tissue>
    </source>
</reference>
<dbReference type="PANTHER" id="PTHR14407">
    <property type="entry name" value="HERMANSKY-PUDLAK SYNDROME 4 PROTEIN LIGHT-EAR PROTEIN-RELATED"/>
    <property type="match status" value="1"/>
</dbReference>
<dbReference type="InterPro" id="IPR026091">
    <property type="entry name" value="HPS4"/>
</dbReference>
<accession>A0ABV0QYH6</accession>
<gene>
    <name evidence="2" type="ORF">XENOCAPTIV_004568</name>
</gene>
<proteinExistence type="predicted"/>
<comment type="caution">
    <text evidence="2">The sequence shown here is derived from an EMBL/GenBank/DDBJ whole genome shotgun (WGS) entry which is preliminary data.</text>
</comment>
<dbReference type="EMBL" id="JAHRIN010026694">
    <property type="protein sequence ID" value="MEQ2200900.1"/>
    <property type="molecule type" value="Genomic_DNA"/>
</dbReference>
<protein>
    <submittedName>
        <fullName evidence="2">Uncharacterized protein</fullName>
    </submittedName>
</protein>
<dbReference type="PANTHER" id="PTHR14407:SF9">
    <property type="entry name" value="BLOC-3 COMPLEX MEMBER HPS4"/>
    <property type="match status" value="1"/>
</dbReference>